<accession>A0AAV8VCF3</accession>
<comment type="caution">
    <text evidence="2">The sequence shown here is derived from an EMBL/GenBank/DDBJ whole genome shotgun (WGS) entry which is preliminary data.</text>
</comment>
<feature type="domain" description="Peptidase M12B" evidence="1">
    <location>
        <begin position="12"/>
        <end position="75"/>
    </location>
</feature>
<evidence type="ECO:0000313" key="3">
    <source>
        <dbReference type="Proteomes" id="UP001159042"/>
    </source>
</evidence>
<evidence type="ECO:0000259" key="1">
    <source>
        <dbReference type="Pfam" id="PF01421"/>
    </source>
</evidence>
<dbReference type="GO" id="GO:0006508">
    <property type="term" value="P:proteolysis"/>
    <property type="evidence" value="ECO:0007669"/>
    <property type="project" value="InterPro"/>
</dbReference>
<dbReference type="GO" id="GO:0004222">
    <property type="term" value="F:metalloendopeptidase activity"/>
    <property type="evidence" value="ECO:0007669"/>
    <property type="project" value="InterPro"/>
</dbReference>
<dbReference type="Gene3D" id="3.40.390.10">
    <property type="entry name" value="Collagenase (Catalytic Domain)"/>
    <property type="match status" value="1"/>
</dbReference>
<dbReference type="Pfam" id="PF01421">
    <property type="entry name" value="Reprolysin"/>
    <property type="match status" value="1"/>
</dbReference>
<proteinExistence type="predicted"/>
<dbReference type="SUPFAM" id="SSF55486">
    <property type="entry name" value="Metalloproteases ('zincins'), catalytic domain"/>
    <property type="match status" value="1"/>
</dbReference>
<dbReference type="EMBL" id="JANEYG010000169">
    <property type="protein sequence ID" value="KAJ8911675.1"/>
    <property type="molecule type" value="Genomic_DNA"/>
</dbReference>
<dbReference type="AlphaFoldDB" id="A0AAV8VCF3"/>
<evidence type="ECO:0000313" key="2">
    <source>
        <dbReference type="EMBL" id="KAJ8911675.1"/>
    </source>
</evidence>
<dbReference type="InterPro" id="IPR001590">
    <property type="entry name" value="Peptidase_M12B"/>
</dbReference>
<keyword evidence="3" id="KW-1185">Reference proteome</keyword>
<name>A0AAV8VCF3_9CUCU</name>
<reference evidence="2 3" key="1">
    <citation type="journal article" date="2023" name="Insect Mol. Biol.">
        <title>Genome sequencing provides insights into the evolution of gene families encoding plant cell wall-degrading enzymes in longhorned beetles.</title>
        <authorList>
            <person name="Shin N.R."/>
            <person name="Okamura Y."/>
            <person name="Kirsch R."/>
            <person name="Pauchet Y."/>
        </authorList>
    </citation>
    <scope>NUCLEOTIDE SEQUENCE [LARGE SCALE GENOMIC DNA]</scope>
    <source>
        <strain evidence="2">EAD_L_NR</strain>
    </source>
</reference>
<dbReference type="InterPro" id="IPR024079">
    <property type="entry name" value="MetalloPept_cat_dom_sf"/>
</dbReference>
<dbReference type="Proteomes" id="UP001159042">
    <property type="component" value="Unassembled WGS sequence"/>
</dbReference>
<sequence>MPRYPLIQRDVLLFSLGLSHDGDDKNGNNCGADGLSGSVMAPMVAATFSKFSWSSCSKREFKKYANKWTCLLNSPSGIGTILLNATLQTSFSMDEQCRMEFGNG</sequence>
<gene>
    <name evidence="2" type="ORF">NQ315_014034</name>
</gene>
<protein>
    <recommendedName>
        <fullName evidence="1">Peptidase M12B domain-containing protein</fullName>
    </recommendedName>
</protein>
<organism evidence="2 3">
    <name type="scientific">Exocentrus adspersus</name>
    <dbReference type="NCBI Taxonomy" id="1586481"/>
    <lineage>
        <taxon>Eukaryota</taxon>
        <taxon>Metazoa</taxon>
        <taxon>Ecdysozoa</taxon>
        <taxon>Arthropoda</taxon>
        <taxon>Hexapoda</taxon>
        <taxon>Insecta</taxon>
        <taxon>Pterygota</taxon>
        <taxon>Neoptera</taxon>
        <taxon>Endopterygota</taxon>
        <taxon>Coleoptera</taxon>
        <taxon>Polyphaga</taxon>
        <taxon>Cucujiformia</taxon>
        <taxon>Chrysomeloidea</taxon>
        <taxon>Cerambycidae</taxon>
        <taxon>Lamiinae</taxon>
        <taxon>Acanthocinini</taxon>
        <taxon>Exocentrus</taxon>
    </lineage>
</organism>